<dbReference type="SUPFAM" id="SSF57701">
    <property type="entry name" value="Zn2/Cys6 DNA-binding domain"/>
    <property type="match status" value="1"/>
</dbReference>
<dbReference type="GO" id="GO:0000981">
    <property type="term" value="F:DNA-binding transcription factor activity, RNA polymerase II-specific"/>
    <property type="evidence" value="ECO:0007669"/>
    <property type="project" value="InterPro"/>
</dbReference>
<evidence type="ECO:0000256" key="1">
    <source>
        <dbReference type="ARBA" id="ARBA00023242"/>
    </source>
</evidence>
<dbReference type="InterPro" id="IPR001138">
    <property type="entry name" value="Zn2Cys6_DnaBD"/>
</dbReference>
<keyword evidence="3" id="KW-1133">Transmembrane helix</keyword>
<evidence type="ECO:0000313" key="5">
    <source>
        <dbReference type="Proteomes" id="UP000219602"/>
    </source>
</evidence>
<gene>
    <name evidence="4" type="ORF">AU210_012088</name>
</gene>
<feature type="region of interest" description="Disordered" evidence="2">
    <location>
        <begin position="328"/>
        <end position="348"/>
    </location>
</feature>
<dbReference type="GO" id="GO:0016020">
    <property type="term" value="C:membrane"/>
    <property type="evidence" value="ECO:0007669"/>
    <property type="project" value="InterPro"/>
</dbReference>
<keyword evidence="3" id="KW-0812">Transmembrane</keyword>
<evidence type="ECO:0000256" key="2">
    <source>
        <dbReference type="SAM" id="MobiDB-lite"/>
    </source>
</evidence>
<dbReference type="EMBL" id="MABQ02000008">
    <property type="protein sequence ID" value="PCD29552.1"/>
    <property type="molecule type" value="Genomic_DNA"/>
</dbReference>
<organism evidence="4 5">
    <name type="scientific">Fusarium oxysporum f. sp. radicis-cucumerinum</name>
    <dbReference type="NCBI Taxonomy" id="327505"/>
    <lineage>
        <taxon>Eukaryota</taxon>
        <taxon>Fungi</taxon>
        <taxon>Dikarya</taxon>
        <taxon>Ascomycota</taxon>
        <taxon>Pezizomycotina</taxon>
        <taxon>Sordariomycetes</taxon>
        <taxon>Hypocreomycetidae</taxon>
        <taxon>Hypocreales</taxon>
        <taxon>Nectriaceae</taxon>
        <taxon>Fusarium</taxon>
        <taxon>Fusarium oxysporum species complex</taxon>
    </lineage>
</organism>
<dbReference type="Gene3D" id="4.10.240.10">
    <property type="entry name" value="Zn(2)-C6 fungal-type DNA-binding domain"/>
    <property type="match status" value="1"/>
</dbReference>
<feature type="transmembrane region" description="Helical" evidence="3">
    <location>
        <begin position="1327"/>
        <end position="1349"/>
    </location>
</feature>
<dbReference type="CDD" id="cd00067">
    <property type="entry name" value="GAL4"/>
    <property type="match status" value="1"/>
</dbReference>
<dbReference type="Pfam" id="PF01544">
    <property type="entry name" value="CorA"/>
    <property type="match status" value="1"/>
</dbReference>
<dbReference type="InterPro" id="IPR002523">
    <property type="entry name" value="MgTranspt_CorA/ZnTranspt_ZntB"/>
</dbReference>
<sequence>MSEPKVRRQNHSCDHCRKSKKACDGYIRNEKPAASPDATSPASGSQIYGGSEPGLKSCSYCIRTKKVCSLNPQWGKTRSRSRVSETGSSITSTSNDSSQSKRKRNESPATTAAPSLNAKYCDITTANMLQMLQNSTPGQGLSWNNPFVGTDVPSFLSMDPTLDAQSLAMSFSSPDSASHTVAQDAIDEALPEFTKQTSHAATDALDNSTSFSGSQDFDINNLWDLDFSDINPAPLDTLSSTGSPANGQHAVQIKRRARLPSNDCSGYPNFSPSPFTSDSLIMQSSNRYMITESLLQIYHDVLENNLACWLAEENCPYKLQVVARASPAPESSLGATPGPSRQNPNLPPEWGAAWSNRMYRRVVELDRAAQSARLINLTRSESQAASRVLDLVIMAFTTQWAQGNRRQERFSMGASDFATEADDLADALNQEFEESLQQSVWEQAKRALQDVVDVESYRVIYAELIFGLTQKPWASDEYQQKSFGSKKEKSGKGIKENAMPEIIEIMSQEGPHIYLERATRKIHALKFRFEASESGFMETSKKHSPRRLTEENRRTIGLLYWLAVMFDTVSSSMNERPVALADEDCQHEDADQILADSMRAAQKSRRGSQRWEMELFIQDDATKPTVGTRWPCSYDDAMQMVAKSAPVKILIYRHLSYLQNALRKRECPQAIEEIIQQTTLLYRYWNMTHGAFFRDLIRHYDTVPPRIRSWFFCIAVPWHLGALMLADVLEFIDKNGYGLDQARQKRLSGNVAARIRKASAIELADLAQVTTPRLFQEAGINAAQLPDYHFAEGTMDIELESRAATQAVTVPPARNDTAELGPPQTDTDNDGTFSTKTPDQADVRGQGHSGENVIDGNVLLNRLNDRILLYAIRDEVLSRLGYTREVADGNTINGSESRAMRFRFDGISEIAKLAWESGEQIRDAWPASRDVAGVRQYIIEDLGDRNKIQTAWSSVSSSDLEHREIRYAAFEREWLGWRYTARNRRQNKPFGTFGSLYAPLRSSKGKIVYCMSNRFKKGFQCFPIPLLACALSFEEPFGLPRGELNFLDVGESASFLSTDFRGGYSMHFNQFSSHNTIHWQIRYFSPMLGSIDNDENCLLSKRQAATIRRGSEKVWLQEKRARISFRVLKEIPELFSILVLTDEDTFPDTYDPDKKFEFGRLWNRYAFIRSRGIAPNEQFLYEICRVFKICMDAWGQTLDIIDELVHVKLDDFDSDARVEDLMFDNSFKRSKDYFVALQLLRIVDEWLDEVQSTVEDMVENPNLTDESMWGRPKASSDVAVRYVNEHATAAQSRVRKKREEINSLRDSLFNATSLRESTKAMALNQAIYVFTVVTVLFTPVSFLATFWALPFLNNPTEGVVPVPSAFRNSFIIMPLLTYALVIVVAWFVGQRNSVNRLLTMLGKLGESTGQLLRSGWNLLRKKPGKGNGRSPYP</sequence>
<proteinExistence type="predicted"/>
<dbReference type="GO" id="GO:0008270">
    <property type="term" value="F:zinc ion binding"/>
    <property type="evidence" value="ECO:0007669"/>
    <property type="project" value="InterPro"/>
</dbReference>
<feature type="compositionally biased region" description="Low complexity" evidence="2">
    <location>
        <begin position="32"/>
        <end position="45"/>
    </location>
</feature>
<evidence type="ECO:0000256" key="3">
    <source>
        <dbReference type="SAM" id="Phobius"/>
    </source>
</evidence>
<feature type="compositionally biased region" description="Low complexity" evidence="2">
    <location>
        <begin position="86"/>
        <end position="98"/>
    </location>
</feature>
<accession>A0A2H3GZB4</accession>
<feature type="region of interest" description="Disordered" evidence="2">
    <location>
        <begin position="27"/>
        <end position="50"/>
    </location>
</feature>
<reference evidence="4 5" key="1">
    <citation type="journal article" date="2016" name="Environ. Microbiol.">
        <title>Effector profiles distinguish formae speciales of Fusarium oxysporum.</title>
        <authorList>
            <person name="van Dam P."/>
            <person name="Fokkens L."/>
            <person name="Schmidt S.M."/>
            <person name="Linmans J.H."/>
            <person name="Kistler H.C."/>
            <person name="Ma L.J."/>
            <person name="Rep M."/>
        </authorList>
    </citation>
    <scope>NUCLEOTIDE SEQUENCE [LARGE SCALE GENOMIC DNA]</scope>
    <source>
        <strain evidence="4 5">Forc016</strain>
    </source>
</reference>
<dbReference type="STRING" id="327505.A0A2H3GZB4"/>
<feature type="region of interest" description="Disordered" evidence="2">
    <location>
        <begin position="73"/>
        <end position="113"/>
    </location>
</feature>
<keyword evidence="3" id="KW-0472">Membrane</keyword>
<protein>
    <submittedName>
        <fullName evidence="4">Uncharacterized protein</fullName>
    </submittedName>
</protein>
<dbReference type="GO" id="GO:0046873">
    <property type="term" value="F:metal ion transmembrane transporter activity"/>
    <property type="evidence" value="ECO:0007669"/>
    <property type="project" value="InterPro"/>
</dbReference>
<comment type="caution">
    <text evidence="4">The sequence shown here is derived from an EMBL/GenBank/DDBJ whole genome shotgun (WGS) entry which is preliminary data.</text>
</comment>
<feature type="transmembrane region" description="Helical" evidence="3">
    <location>
        <begin position="1369"/>
        <end position="1388"/>
    </location>
</feature>
<reference evidence="4 5" key="2">
    <citation type="journal article" date="2017" name="Sci. Rep.">
        <title>A mobile pathogenicity chromosome in Fusarium oxysporum for infection of multiple cucurbit species.</title>
        <authorList>
            <person name="van Dam P."/>
            <person name="Fokkens L."/>
            <person name="Ayukawa Y."/>
            <person name="van der Gragt M."/>
            <person name="Ter Horst A."/>
            <person name="Brankovics B."/>
            <person name="Houterman P.M."/>
            <person name="Arie T."/>
            <person name="Rep M."/>
        </authorList>
    </citation>
    <scope>NUCLEOTIDE SEQUENCE [LARGE SCALE GENOMIC DNA]</scope>
    <source>
        <strain evidence="4 5">Forc016</strain>
    </source>
</reference>
<dbReference type="Proteomes" id="UP000219602">
    <property type="component" value="Chromosome 10"/>
</dbReference>
<evidence type="ECO:0000313" key="4">
    <source>
        <dbReference type="EMBL" id="PCD29552.1"/>
    </source>
</evidence>
<keyword evidence="1" id="KW-0539">Nucleus</keyword>
<dbReference type="Gene3D" id="1.20.58.340">
    <property type="entry name" value="Magnesium transport protein CorA, transmembrane region"/>
    <property type="match status" value="1"/>
</dbReference>
<dbReference type="InterPro" id="IPR036864">
    <property type="entry name" value="Zn2-C6_fun-type_DNA-bd_sf"/>
</dbReference>
<feature type="region of interest" description="Disordered" evidence="2">
    <location>
        <begin position="813"/>
        <end position="848"/>
    </location>
</feature>
<feature type="compositionally biased region" description="Polar residues" evidence="2">
    <location>
        <begin position="824"/>
        <end position="838"/>
    </location>
</feature>
<name>A0A2H3GZB4_FUSOX</name>